<dbReference type="AlphaFoldDB" id="A0AAD6HJB3"/>
<accession>A0AAD6HJB3</accession>
<reference evidence="2" key="2">
    <citation type="submission" date="2023-01" db="EMBL/GenBank/DDBJ databases">
        <authorList>
            <person name="Petersen C."/>
        </authorList>
    </citation>
    <scope>NUCLEOTIDE SEQUENCE</scope>
    <source>
        <strain evidence="2">IBT 17514</strain>
    </source>
</reference>
<name>A0AAD6HJB3_9EURO</name>
<dbReference type="EMBL" id="JAQJAN010000009">
    <property type="protein sequence ID" value="KAJ5719886.1"/>
    <property type="molecule type" value="Genomic_DNA"/>
</dbReference>
<comment type="caution">
    <text evidence="2">The sequence shown here is derived from an EMBL/GenBank/DDBJ whole genome shotgun (WGS) entry which is preliminary data.</text>
</comment>
<evidence type="ECO:0000256" key="1">
    <source>
        <dbReference type="ARBA" id="ARBA00023604"/>
    </source>
</evidence>
<evidence type="ECO:0008006" key="4">
    <source>
        <dbReference type="Google" id="ProtNLM"/>
    </source>
</evidence>
<dbReference type="PANTHER" id="PTHR34598">
    <property type="entry name" value="BLL6449 PROTEIN"/>
    <property type="match status" value="1"/>
</dbReference>
<organism evidence="2 3">
    <name type="scientific">Penicillium malachiteum</name>
    <dbReference type="NCBI Taxonomy" id="1324776"/>
    <lineage>
        <taxon>Eukaryota</taxon>
        <taxon>Fungi</taxon>
        <taxon>Dikarya</taxon>
        <taxon>Ascomycota</taxon>
        <taxon>Pezizomycotina</taxon>
        <taxon>Eurotiomycetes</taxon>
        <taxon>Eurotiomycetidae</taxon>
        <taxon>Eurotiales</taxon>
        <taxon>Aspergillaceae</taxon>
        <taxon>Penicillium</taxon>
    </lineage>
</organism>
<dbReference type="PANTHER" id="PTHR34598:SF4">
    <property type="entry name" value="7ALPHA-CEPHEM-METHOXYLASE P8 CHAIN RELATED PROTEIN"/>
    <property type="match status" value="1"/>
</dbReference>
<dbReference type="NCBIfam" id="NF041278">
    <property type="entry name" value="CmcJ_NvfI_EfuI"/>
    <property type="match status" value="1"/>
</dbReference>
<dbReference type="Proteomes" id="UP001215712">
    <property type="component" value="Unassembled WGS sequence"/>
</dbReference>
<reference evidence="2" key="1">
    <citation type="journal article" date="2023" name="IMA Fungus">
        <title>Comparative genomic study of the Penicillium genus elucidates a diverse pangenome and 15 lateral gene transfer events.</title>
        <authorList>
            <person name="Petersen C."/>
            <person name="Sorensen T."/>
            <person name="Nielsen M.R."/>
            <person name="Sondergaard T.E."/>
            <person name="Sorensen J.L."/>
            <person name="Fitzpatrick D.A."/>
            <person name="Frisvad J.C."/>
            <person name="Nielsen K.L."/>
        </authorList>
    </citation>
    <scope>NUCLEOTIDE SEQUENCE</scope>
    <source>
        <strain evidence="2">IBT 17514</strain>
    </source>
</reference>
<keyword evidence="3" id="KW-1185">Reference proteome</keyword>
<evidence type="ECO:0000313" key="2">
    <source>
        <dbReference type="EMBL" id="KAJ5719886.1"/>
    </source>
</evidence>
<gene>
    <name evidence="2" type="ORF">N7493_006764</name>
</gene>
<sequence length="295" mass="33078">MTTAVFQYIDPSSYDPNATKPFEKPWNKVDGPGSSFKLKEVECHVENLRGQETELSVDNVGFAFYNAPANETSFTDEEQVTTSYFAEIENLLREKLPGIKRIVIFDHTIRRRSVESARNPVCLVHVDQTPAAAEARVRRHLPDKDVAELLKGRYQIINVWRPIENPASDFPLAVIDWRSTSPSDYVKVNLLYPKEHQESGSVASSPSSSATDGYEVKGEQYAIAPNKGHRFFYAKDMKPEEVMLIKCFDSNSHTMTDGATDIAHGACHTAFNDPQTPAGSPGRQSIEVRCLVFYD</sequence>
<protein>
    <recommendedName>
        <fullName evidence="4">Methyltransferase</fullName>
    </recommendedName>
</protein>
<comment type="similarity">
    <text evidence="1">Belongs to the asaB hydroxylase/desaturase family.</text>
</comment>
<dbReference type="InterPro" id="IPR044053">
    <property type="entry name" value="AsaB-like"/>
</dbReference>
<proteinExistence type="inferred from homology"/>
<evidence type="ECO:0000313" key="3">
    <source>
        <dbReference type="Proteomes" id="UP001215712"/>
    </source>
</evidence>
<dbReference type="GO" id="GO:0016491">
    <property type="term" value="F:oxidoreductase activity"/>
    <property type="evidence" value="ECO:0007669"/>
    <property type="project" value="InterPro"/>
</dbReference>